<evidence type="ECO:0000313" key="3">
    <source>
        <dbReference type="Proteomes" id="UP000315295"/>
    </source>
</evidence>
<reference evidence="2 3" key="1">
    <citation type="journal article" date="2019" name="G3 (Bethesda)">
        <title>Sequencing of a Wild Apple (Malus baccata) Genome Unravels the Differences Between Cultivated and Wild Apple Species Regarding Disease Resistance and Cold Tolerance.</title>
        <authorList>
            <person name="Chen X."/>
        </authorList>
    </citation>
    <scope>NUCLEOTIDE SEQUENCE [LARGE SCALE GENOMIC DNA]</scope>
    <source>
        <strain evidence="3">cv. Shandingzi</strain>
        <tissue evidence="2">Leaves</tissue>
    </source>
</reference>
<sequence>MPRYKDEPLAAGVYSVCDESRDSGESQLASHVTNPPLSRISSDQVQSSSEHLQDERASKKTRVDSRRRI</sequence>
<dbReference type="EMBL" id="VIEB01001184">
    <property type="protein sequence ID" value="TQD74450.1"/>
    <property type="molecule type" value="Genomic_DNA"/>
</dbReference>
<feature type="compositionally biased region" description="Low complexity" evidence="1">
    <location>
        <begin position="38"/>
        <end position="49"/>
    </location>
</feature>
<dbReference type="AlphaFoldDB" id="A0A540KJT8"/>
<gene>
    <name evidence="2" type="ORF">C1H46_040027</name>
</gene>
<keyword evidence="3" id="KW-1185">Reference proteome</keyword>
<feature type="compositionally biased region" description="Polar residues" evidence="1">
    <location>
        <begin position="25"/>
        <end position="36"/>
    </location>
</feature>
<organism evidence="2 3">
    <name type="scientific">Malus baccata</name>
    <name type="common">Siberian crab apple</name>
    <name type="synonym">Pyrus baccata</name>
    <dbReference type="NCBI Taxonomy" id="106549"/>
    <lineage>
        <taxon>Eukaryota</taxon>
        <taxon>Viridiplantae</taxon>
        <taxon>Streptophyta</taxon>
        <taxon>Embryophyta</taxon>
        <taxon>Tracheophyta</taxon>
        <taxon>Spermatophyta</taxon>
        <taxon>Magnoliopsida</taxon>
        <taxon>eudicotyledons</taxon>
        <taxon>Gunneridae</taxon>
        <taxon>Pentapetalae</taxon>
        <taxon>rosids</taxon>
        <taxon>fabids</taxon>
        <taxon>Rosales</taxon>
        <taxon>Rosaceae</taxon>
        <taxon>Amygdaloideae</taxon>
        <taxon>Maleae</taxon>
        <taxon>Malus</taxon>
    </lineage>
</organism>
<evidence type="ECO:0000313" key="2">
    <source>
        <dbReference type="EMBL" id="TQD74450.1"/>
    </source>
</evidence>
<dbReference type="Proteomes" id="UP000315295">
    <property type="component" value="Unassembled WGS sequence"/>
</dbReference>
<comment type="caution">
    <text evidence="2">The sequence shown here is derived from an EMBL/GenBank/DDBJ whole genome shotgun (WGS) entry which is preliminary data.</text>
</comment>
<protein>
    <submittedName>
        <fullName evidence="2">Uncharacterized protein</fullName>
    </submittedName>
</protein>
<name>A0A540KJT8_MALBA</name>
<feature type="compositionally biased region" description="Basic and acidic residues" evidence="1">
    <location>
        <begin position="51"/>
        <end position="69"/>
    </location>
</feature>
<proteinExistence type="predicted"/>
<evidence type="ECO:0000256" key="1">
    <source>
        <dbReference type="SAM" id="MobiDB-lite"/>
    </source>
</evidence>
<dbReference type="STRING" id="106549.A0A540KJT8"/>
<accession>A0A540KJT8</accession>
<feature type="region of interest" description="Disordered" evidence="1">
    <location>
        <begin position="17"/>
        <end position="69"/>
    </location>
</feature>